<evidence type="ECO:0008006" key="4">
    <source>
        <dbReference type="Google" id="ProtNLM"/>
    </source>
</evidence>
<keyword evidence="1" id="KW-0812">Transmembrane</keyword>
<keyword evidence="1" id="KW-1133">Transmembrane helix</keyword>
<reference evidence="2 3" key="1">
    <citation type="submission" date="2011-04" db="EMBL/GenBank/DDBJ databases">
        <title>The Genome Sequence of Clostridium citroniae WAL-19142.</title>
        <authorList>
            <consortium name="The Broad Institute Genome Sequencing Platform"/>
            <person name="Earl A."/>
            <person name="Ward D."/>
            <person name="Feldgarden M."/>
            <person name="Gevers D."/>
            <person name="Warren Y.A."/>
            <person name="Tyrrell K.L."/>
            <person name="Citron D.M."/>
            <person name="Goldstein E.J."/>
            <person name="Daigneault M."/>
            <person name="Allen-Vercoe E."/>
            <person name="Young S.K."/>
            <person name="Zeng Q."/>
            <person name="Gargeya S."/>
            <person name="Fitzgerald M."/>
            <person name="Haas B."/>
            <person name="Abouelleil A."/>
            <person name="Alvarado L."/>
            <person name="Arachchi H.M."/>
            <person name="Berlin A."/>
            <person name="Brown A."/>
            <person name="Chapman S.B."/>
            <person name="Chen Z."/>
            <person name="Dunbar C."/>
            <person name="Freedman E."/>
            <person name="Gearin G."/>
            <person name="Gellesch M."/>
            <person name="Goldberg J."/>
            <person name="Griggs A."/>
            <person name="Gujja S."/>
            <person name="Heilman E.R."/>
            <person name="Heiman D."/>
            <person name="Howarth C."/>
            <person name="Larson L."/>
            <person name="Lui A."/>
            <person name="MacDonald P.J."/>
            <person name="Mehta T."/>
            <person name="Montmayeur A."/>
            <person name="Murphy C."/>
            <person name="Neiman D."/>
            <person name="Pearson M."/>
            <person name="Priest M."/>
            <person name="Roberts A."/>
            <person name="Saif S."/>
            <person name="Shea T."/>
            <person name="Shenoy N."/>
            <person name="Sisk P."/>
            <person name="Stolte C."/>
            <person name="Sykes S."/>
            <person name="White J."/>
            <person name="Yandava C."/>
            <person name="Wortman J."/>
            <person name="Nusbaum C."/>
            <person name="Birren B."/>
        </authorList>
    </citation>
    <scope>NUCLEOTIDE SEQUENCE [LARGE SCALE GENOMIC DNA]</scope>
    <source>
        <strain evidence="2 3">WAL-19142</strain>
    </source>
</reference>
<evidence type="ECO:0000313" key="3">
    <source>
        <dbReference type="Proteomes" id="UP000037392"/>
    </source>
</evidence>
<protein>
    <recommendedName>
        <fullName evidence="4">Copper amine oxidase-like N-terminal domain-containing protein</fullName>
    </recommendedName>
</protein>
<organism evidence="2 3">
    <name type="scientific">[Clostridium] citroniae WAL-19142</name>
    <dbReference type="NCBI Taxonomy" id="742734"/>
    <lineage>
        <taxon>Bacteria</taxon>
        <taxon>Bacillati</taxon>
        <taxon>Bacillota</taxon>
        <taxon>Clostridia</taxon>
        <taxon>Lachnospirales</taxon>
        <taxon>Lachnospiraceae</taxon>
        <taxon>Enterocloster</taxon>
    </lineage>
</organism>
<feature type="transmembrane region" description="Helical" evidence="1">
    <location>
        <begin position="36"/>
        <end position="56"/>
    </location>
</feature>
<evidence type="ECO:0000313" key="2">
    <source>
        <dbReference type="EMBL" id="KMW18195.1"/>
    </source>
</evidence>
<dbReference type="Proteomes" id="UP000037392">
    <property type="component" value="Unassembled WGS sequence"/>
</dbReference>
<name>A0A0J9EQU0_9FIRM</name>
<evidence type="ECO:0000256" key="1">
    <source>
        <dbReference type="SAM" id="Phobius"/>
    </source>
</evidence>
<comment type="caution">
    <text evidence="2">The sequence shown here is derived from an EMBL/GenBank/DDBJ whole genome shotgun (WGS) entry which is preliminary data.</text>
</comment>
<accession>A0A0J9EQU0</accession>
<sequence length="270" mass="28795">MIYTSHTNINNALCTTNGHQGITHEKEKIILRKYRLYAAGVCAAVVLGIGGCASNVNASSGTTAATQESQEASKEETTVEDTTVVESVTGAIESMEESQAEALQSIRIYGPVTKMEDGRLSIDNQSGMSSSGEIILNVSSDATYILDAVTGLPIKAEDIKDGETIYAYIGPAMTMSLPPMTNAEVIFANIPADAKVPDFVEVKSMITDAATSKSVLTAVDGTEYTLAPDCNIFPYLTRNIVTLDDLTQGRKCVVWSDDDNAAVKIMVFAE</sequence>
<proteinExistence type="predicted"/>
<dbReference type="PATRIC" id="fig|742734.4.peg.3326"/>
<keyword evidence="1" id="KW-0472">Membrane</keyword>
<dbReference type="EMBL" id="ADLK01000024">
    <property type="protein sequence ID" value="KMW18195.1"/>
    <property type="molecule type" value="Genomic_DNA"/>
</dbReference>
<dbReference type="AlphaFoldDB" id="A0A0J9EQU0"/>
<gene>
    <name evidence="2" type="ORF">HMPREF9470_03105</name>
</gene>